<evidence type="ECO:0000256" key="1">
    <source>
        <dbReference type="SAM" id="MobiDB-lite"/>
    </source>
</evidence>
<proteinExistence type="predicted"/>
<sequence length="87" mass="9939">LCHIKQATPQVGFLYVNRPYWSHNELRLQSLQIREKTKAIRDTQRYSLIASGTLTNIHSEQDCTDPAQASISPTNLPRLPSSRVKLH</sequence>
<gene>
    <name evidence="2" type="ORF">EZS28_042173</name>
</gene>
<dbReference type="EMBL" id="SNRW01024390">
    <property type="protein sequence ID" value="KAA6362300.1"/>
    <property type="molecule type" value="Genomic_DNA"/>
</dbReference>
<comment type="caution">
    <text evidence="2">The sequence shown here is derived from an EMBL/GenBank/DDBJ whole genome shotgun (WGS) entry which is preliminary data.</text>
</comment>
<evidence type="ECO:0000313" key="3">
    <source>
        <dbReference type="Proteomes" id="UP000324800"/>
    </source>
</evidence>
<dbReference type="Proteomes" id="UP000324800">
    <property type="component" value="Unassembled WGS sequence"/>
</dbReference>
<name>A0A5J4TW58_9EUKA</name>
<organism evidence="2 3">
    <name type="scientific">Streblomastix strix</name>
    <dbReference type="NCBI Taxonomy" id="222440"/>
    <lineage>
        <taxon>Eukaryota</taxon>
        <taxon>Metamonada</taxon>
        <taxon>Preaxostyla</taxon>
        <taxon>Oxymonadida</taxon>
        <taxon>Streblomastigidae</taxon>
        <taxon>Streblomastix</taxon>
    </lineage>
</organism>
<accession>A0A5J4TW58</accession>
<evidence type="ECO:0000313" key="2">
    <source>
        <dbReference type="EMBL" id="KAA6362300.1"/>
    </source>
</evidence>
<protein>
    <submittedName>
        <fullName evidence="2">Uncharacterized protein</fullName>
    </submittedName>
</protein>
<dbReference type="AlphaFoldDB" id="A0A5J4TW58"/>
<feature type="non-terminal residue" evidence="2">
    <location>
        <position position="1"/>
    </location>
</feature>
<reference evidence="2 3" key="1">
    <citation type="submission" date="2019-03" db="EMBL/GenBank/DDBJ databases">
        <title>Single cell metagenomics reveals metabolic interactions within the superorganism composed of flagellate Streblomastix strix and complex community of Bacteroidetes bacteria on its surface.</title>
        <authorList>
            <person name="Treitli S.C."/>
            <person name="Kolisko M."/>
            <person name="Husnik F."/>
            <person name="Keeling P."/>
            <person name="Hampl V."/>
        </authorList>
    </citation>
    <scope>NUCLEOTIDE SEQUENCE [LARGE SCALE GENOMIC DNA]</scope>
    <source>
        <strain evidence="2">ST1C</strain>
    </source>
</reference>
<feature type="region of interest" description="Disordered" evidence="1">
    <location>
        <begin position="64"/>
        <end position="87"/>
    </location>
</feature>